<keyword evidence="4" id="KW-1185">Reference proteome</keyword>
<reference evidence="3 4" key="1">
    <citation type="journal article" date="2020" name="ISME J.">
        <title>Uncovering the hidden diversity of litter-decomposition mechanisms in mushroom-forming fungi.</title>
        <authorList>
            <person name="Floudas D."/>
            <person name="Bentzer J."/>
            <person name="Ahren D."/>
            <person name="Johansson T."/>
            <person name="Persson P."/>
            <person name="Tunlid A."/>
        </authorList>
    </citation>
    <scope>NUCLEOTIDE SEQUENCE [LARGE SCALE GENOMIC DNA]</scope>
    <source>
        <strain evidence="3 4">CBS 406.79</strain>
    </source>
</reference>
<keyword evidence="2" id="KW-0812">Transmembrane</keyword>
<feature type="transmembrane region" description="Helical" evidence="2">
    <location>
        <begin position="207"/>
        <end position="231"/>
    </location>
</feature>
<dbReference type="OrthoDB" id="3351491at2759"/>
<accession>A0A8H5HW50</accession>
<protein>
    <submittedName>
        <fullName evidence="3">Uncharacterized protein</fullName>
    </submittedName>
</protein>
<feature type="transmembrane region" description="Helical" evidence="2">
    <location>
        <begin position="99"/>
        <end position="119"/>
    </location>
</feature>
<comment type="caution">
    <text evidence="3">The sequence shown here is derived from an EMBL/GenBank/DDBJ whole genome shotgun (WGS) entry which is preliminary data.</text>
</comment>
<feature type="transmembrane region" description="Helical" evidence="2">
    <location>
        <begin position="20"/>
        <end position="42"/>
    </location>
</feature>
<feature type="transmembrane region" description="Helical" evidence="2">
    <location>
        <begin position="131"/>
        <end position="152"/>
    </location>
</feature>
<sequence>MLAAPETPDGSEFVKHPDFRIVSAFFLGWVFYASFSALLTSLKLKGIVMKLLPRFLAATHQPSDSPAGRHSIEKLSVQSPMGSPISTSTGSSTSLQRTLIMMLFISFVTGSLANFGSLLSFGSNKELCAFSVAWGTLSTETARLMGLFVLLLTLRHLGMKRIELIVSLVWLMVGLVFVFIETALATGVTVTLRDTNLIVTPCYRRRFPAASIASTSVYLILELFVVVRLWFRIPQHQIYSEQKWARLWDARVIRALSLVVLNLLTAVPSAIVTNTLVESIPYSVGALGVLLAFAQEVDDWELSNKPHMPDLSPFCPLTSNHQISGLDNARSSPPTFSAWVPHHPYSSRSLSDPAMLQTWDDQRSVTRNTTVATARSTRTIDSRTARSIRNAVIQQARREKFQLAGQGEDSLRRGLSGDEEGASDAIFAGALEASESSGPAKPVRPKLVIVTRSPGPWPGLPAVHTNWDRSSRGLSVSPVDKISSRFSSPSVTTSEITYPSRVHSRVLSFSSTPNPTSEDAWTPPLFSQSNIEFDLPENREVAADPRTLATVSGPRPMGAVHPKHA</sequence>
<dbReference type="Proteomes" id="UP000518752">
    <property type="component" value="Unassembled WGS sequence"/>
</dbReference>
<organism evidence="3 4">
    <name type="scientific">Collybiopsis confluens</name>
    <dbReference type="NCBI Taxonomy" id="2823264"/>
    <lineage>
        <taxon>Eukaryota</taxon>
        <taxon>Fungi</taxon>
        <taxon>Dikarya</taxon>
        <taxon>Basidiomycota</taxon>
        <taxon>Agaricomycotina</taxon>
        <taxon>Agaricomycetes</taxon>
        <taxon>Agaricomycetidae</taxon>
        <taxon>Agaricales</taxon>
        <taxon>Marasmiineae</taxon>
        <taxon>Omphalotaceae</taxon>
        <taxon>Collybiopsis</taxon>
    </lineage>
</organism>
<feature type="transmembrane region" description="Helical" evidence="2">
    <location>
        <begin position="252"/>
        <end position="271"/>
    </location>
</feature>
<dbReference type="EMBL" id="JAACJN010000014">
    <property type="protein sequence ID" value="KAF5390543.1"/>
    <property type="molecule type" value="Genomic_DNA"/>
</dbReference>
<keyword evidence="2" id="KW-0472">Membrane</keyword>
<evidence type="ECO:0000256" key="2">
    <source>
        <dbReference type="SAM" id="Phobius"/>
    </source>
</evidence>
<keyword evidence="2" id="KW-1133">Transmembrane helix</keyword>
<name>A0A8H5HW50_9AGAR</name>
<feature type="transmembrane region" description="Helical" evidence="2">
    <location>
        <begin position="164"/>
        <end position="187"/>
    </location>
</feature>
<evidence type="ECO:0000313" key="3">
    <source>
        <dbReference type="EMBL" id="KAF5390543.1"/>
    </source>
</evidence>
<evidence type="ECO:0000313" key="4">
    <source>
        <dbReference type="Proteomes" id="UP000518752"/>
    </source>
</evidence>
<evidence type="ECO:0000256" key="1">
    <source>
        <dbReference type="SAM" id="MobiDB-lite"/>
    </source>
</evidence>
<gene>
    <name evidence="3" type="ORF">D9757_002767</name>
</gene>
<proteinExistence type="predicted"/>
<feature type="region of interest" description="Disordered" evidence="1">
    <location>
        <begin position="542"/>
        <end position="565"/>
    </location>
</feature>
<dbReference type="AlphaFoldDB" id="A0A8H5HW50"/>